<gene>
    <name evidence="6" type="ORF">FVP77_15560</name>
</gene>
<protein>
    <submittedName>
        <fullName evidence="6">Sugar ABC transporter ATP-binding protein</fullName>
    </submittedName>
</protein>
<dbReference type="InterPro" id="IPR003593">
    <property type="entry name" value="AAA+_ATPase"/>
</dbReference>
<dbReference type="SUPFAM" id="SSF52540">
    <property type="entry name" value="P-loop containing nucleoside triphosphate hydrolases"/>
    <property type="match status" value="2"/>
</dbReference>
<evidence type="ECO:0000256" key="3">
    <source>
        <dbReference type="ARBA" id="ARBA00022741"/>
    </source>
</evidence>
<dbReference type="InterPro" id="IPR027417">
    <property type="entry name" value="P-loop_NTPase"/>
</dbReference>
<evidence type="ECO:0000259" key="5">
    <source>
        <dbReference type="PROSITE" id="PS50893"/>
    </source>
</evidence>
<dbReference type="GO" id="GO:0016887">
    <property type="term" value="F:ATP hydrolysis activity"/>
    <property type="evidence" value="ECO:0007669"/>
    <property type="project" value="InterPro"/>
</dbReference>
<dbReference type="InterPro" id="IPR050107">
    <property type="entry name" value="ABC_carbohydrate_import_ATPase"/>
</dbReference>
<evidence type="ECO:0000256" key="1">
    <source>
        <dbReference type="ARBA" id="ARBA00022448"/>
    </source>
</evidence>
<dbReference type="PANTHER" id="PTHR43790:SF9">
    <property type="entry name" value="GALACTOFURANOSE TRANSPORTER ATP-BINDING PROTEIN YTFR"/>
    <property type="match status" value="1"/>
</dbReference>
<dbReference type="InterPro" id="IPR017871">
    <property type="entry name" value="ABC_transporter-like_CS"/>
</dbReference>
<evidence type="ECO:0000313" key="6">
    <source>
        <dbReference type="EMBL" id="TXK10262.1"/>
    </source>
</evidence>
<dbReference type="RefSeq" id="WP_147895437.1">
    <property type="nucleotide sequence ID" value="NZ_BAAANR010000001.1"/>
</dbReference>
<dbReference type="OrthoDB" id="7757085at2"/>
<dbReference type="CDD" id="cd03215">
    <property type="entry name" value="ABC_Carb_Monos_II"/>
    <property type="match status" value="1"/>
</dbReference>
<name>A0A5C8HYB4_9MICO</name>
<sequence>MTASPTTVPVTVPAIEIDGVSKTYGATRALQDVSVSILPGQVHGLIGRNGAGKSTLLRMITGLETPDTGSVRFFGSEAPPASDPKAWQQRVACVYQRPSVFANLTIAENLFTGRLPQRGAGVSWRRMQEESERILTEWNINLDPKMLLADAPLEERQMLTIAKALEAGTRIVLLDEPTVQLEGAAIRRLFDKVQELQAAGVTFVFVSHFLREVTAICDSATVLRDGKLLWSRLGDEIRSDDLVDALLAGQEQRRHRAESTAASDAQASHAIALAVENATDREGAFTDVSFTVAPGEIVAIGGVGGSGKYSVGEAIAGLRKTATGGIIVNGEPVAAGNVKASQRAGIGFVPADRHRDGYVPQLSVAENMTMGVMDQIAPRGFFSPRKRTEISRDLIADVALVPPDPSLAVSGLSGGNQQKVVLARALARNPRVLVLISPTAGVDIAAKDAIYALMLRALGDGVAVVLISDDVEELLVSPRVLIMREGRIGAELREPTEEDIVRAIEGLE</sequence>
<dbReference type="PANTHER" id="PTHR43790">
    <property type="entry name" value="CARBOHYDRATE TRANSPORT ATP-BINDING PROTEIN MG119-RELATED"/>
    <property type="match status" value="1"/>
</dbReference>
<organism evidence="6 7">
    <name type="scientific">Microbacterium hatanonis</name>
    <dbReference type="NCBI Taxonomy" id="404366"/>
    <lineage>
        <taxon>Bacteria</taxon>
        <taxon>Bacillati</taxon>
        <taxon>Actinomycetota</taxon>
        <taxon>Actinomycetes</taxon>
        <taxon>Micrococcales</taxon>
        <taxon>Microbacteriaceae</taxon>
        <taxon>Microbacterium</taxon>
    </lineage>
</organism>
<dbReference type="CDD" id="cd03216">
    <property type="entry name" value="ABC_Carb_Monos_I"/>
    <property type="match status" value="1"/>
</dbReference>
<dbReference type="AlphaFoldDB" id="A0A5C8HYB4"/>
<dbReference type="Proteomes" id="UP000321034">
    <property type="component" value="Unassembled WGS sequence"/>
</dbReference>
<feature type="domain" description="ABC transporter" evidence="5">
    <location>
        <begin position="15"/>
        <end position="250"/>
    </location>
</feature>
<proteinExistence type="predicted"/>
<dbReference type="GO" id="GO:0005524">
    <property type="term" value="F:ATP binding"/>
    <property type="evidence" value="ECO:0007669"/>
    <property type="project" value="UniProtKB-KW"/>
</dbReference>
<dbReference type="Pfam" id="PF00005">
    <property type="entry name" value="ABC_tran"/>
    <property type="match status" value="2"/>
</dbReference>
<dbReference type="EMBL" id="VRSV01000002">
    <property type="protein sequence ID" value="TXK10262.1"/>
    <property type="molecule type" value="Genomic_DNA"/>
</dbReference>
<keyword evidence="2" id="KW-0677">Repeat</keyword>
<keyword evidence="3" id="KW-0547">Nucleotide-binding</keyword>
<keyword evidence="4 6" id="KW-0067">ATP-binding</keyword>
<comment type="caution">
    <text evidence="6">The sequence shown here is derived from an EMBL/GenBank/DDBJ whole genome shotgun (WGS) entry which is preliminary data.</text>
</comment>
<accession>A0A5C8HYB4</accession>
<feature type="domain" description="ABC transporter" evidence="5">
    <location>
        <begin position="268"/>
        <end position="504"/>
    </location>
</feature>
<keyword evidence="1" id="KW-0813">Transport</keyword>
<keyword evidence="7" id="KW-1185">Reference proteome</keyword>
<evidence type="ECO:0000256" key="2">
    <source>
        <dbReference type="ARBA" id="ARBA00022737"/>
    </source>
</evidence>
<dbReference type="InterPro" id="IPR003439">
    <property type="entry name" value="ABC_transporter-like_ATP-bd"/>
</dbReference>
<evidence type="ECO:0000256" key="4">
    <source>
        <dbReference type="ARBA" id="ARBA00022840"/>
    </source>
</evidence>
<dbReference type="SMART" id="SM00382">
    <property type="entry name" value="AAA"/>
    <property type="match status" value="2"/>
</dbReference>
<evidence type="ECO:0000313" key="7">
    <source>
        <dbReference type="Proteomes" id="UP000321034"/>
    </source>
</evidence>
<reference evidence="6 7" key="1">
    <citation type="submission" date="2019-08" db="EMBL/GenBank/DDBJ databases">
        <authorList>
            <person name="Dong K."/>
        </authorList>
    </citation>
    <scope>NUCLEOTIDE SEQUENCE [LARGE SCALE GENOMIC DNA]</scope>
    <source>
        <strain evidence="6 7">JCM14558</strain>
    </source>
</reference>
<dbReference type="Gene3D" id="3.40.50.300">
    <property type="entry name" value="P-loop containing nucleotide triphosphate hydrolases"/>
    <property type="match status" value="2"/>
</dbReference>
<dbReference type="PROSITE" id="PS50893">
    <property type="entry name" value="ABC_TRANSPORTER_2"/>
    <property type="match status" value="2"/>
</dbReference>
<dbReference type="PROSITE" id="PS00211">
    <property type="entry name" value="ABC_TRANSPORTER_1"/>
    <property type="match status" value="1"/>
</dbReference>